<gene>
    <name evidence="2" type="ORF">DFH08DRAFT_828477</name>
</gene>
<evidence type="ECO:0000313" key="2">
    <source>
        <dbReference type="EMBL" id="KAJ7300408.1"/>
    </source>
</evidence>
<dbReference type="Proteomes" id="UP001218218">
    <property type="component" value="Unassembled WGS sequence"/>
</dbReference>
<evidence type="ECO:0000256" key="1">
    <source>
        <dbReference type="SAM" id="MobiDB-lite"/>
    </source>
</evidence>
<organism evidence="2 3">
    <name type="scientific">Mycena albidolilacea</name>
    <dbReference type="NCBI Taxonomy" id="1033008"/>
    <lineage>
        <taxon>Eukaryota</taxon>
        <taxon>Fungi</taxon>
        <taxon>Dikarya</taxon>
        <taxon>Basidiomycota</taxon>
        <taxon>Agaricomycotina</taxon>
        <taxon>Agaricomycetes</taxon>
        <taxon>Agaricomycetidae</taxon>
        <taxon>Agaricales</taxon>
        <taxon>Marasmiineae</taxon>
        <taxon>Mycenaceae</taxon>
        <taxon>Mycena</taxon>
    </lineage>
</organism>
<reference evidence="2" key="1">
    <citation type="submission" date="2023-03" db="EMBL/GenBank/DDBJ databases">
        <title>Massive genome expansion in bonnet fungi (Mycena s.s.) driven by repeated elements and novel gene families across ecological guilds.</title>
        <authorList>
            <consortium name="Lawrence Berkeley National Laboratory"/>
            <person name="Harder C.B."/>
            <person name="Miyauchi S."/>
            <person name="Viragh M."/>
            <person name="Kuo A."/>
            <person name="Thoen E."/>
            <person name="Andreopoulos B."/>
            <person name="Lu D."/>
            <person name="Skrede I."/>
            <person name="Drula E."/>
            <person name="Henrissat B."/>
            <person name="Morin E."/>
            <person name="Kohler A."/>
            <person name="Barry K."/>
            <person name="LaButti K."/>
            <person name="Morin E."/>
            <person name="Salamov A."/>
            <person name="Lipzen A."/>
            <person name="Mereny Z."/>
            <person name="Hegedus B."/>
            <person name="Baldrian P."/>
            <person name="Stursova M."/>
            <person name="Weitz H."/>
            <person name="Taylor A."/>
            <person name="Grigoriev I.V."/>
            <person name="Nagy L.G."/>
            <person name="Martin F."/>
            <person name="Kauserud H."/>
        </authorList>
    </citation>
    <scope>NUCLEOTIDE SEQUENCE</scope>
    <source>
        <strain evidence="2">CBHHK002</strain>
    </source>
</reference>
<feature type="region of interest" description="Disordered" evidence="1">
    <location>
        <begin position="126"/>
        <end position="145"/>
    </location>
</feature>
<protein>
    <submittedName>
        <fullName evidence="2">Uncharacterized protein</fullName>
    </submittedName>
</protein>
<comment type="caution">
    <text evidence="2">The sequence shown here is derived from an EMBL/GenBank/DDBJ whole genome shotgun (WGS) entry which is preliminary data.</text>
</comment>
<dbReference type="EMBL" id="JARIHO010000170">
    <property type="protein sequence ID" value="KAJ7300408.1"/>
    <property type="molecule type" value="Genomic_DNA"/>
</dbReference>
<keyword evidence="3" id="KW-1185">Reference proteome</keyword>
<sequence>MEVEEGGDTTNNLIDSQTPNATPLRAIGDVVAQFAEFALHMSQPFPGETESQTEKRFLIYQSETAAYLRFRSLMLGAFPSPDNLVHNVGGIGGVVVGGHGSRLGMMVVGRERRHLQSGQLFPRHAGKRCRNSHELTDESENESVAVNTSPYATGIPTLRPPSGEIVAQSVRGEAHSHLKWGFDIHRGVSVGGLGEQGDDADELETIDSDLRDINTQERPIDSMVGTGIH</sequence>
<proteinExistence type="predicted"/>
<dbReference type="AlphaFoldDB" id="A0AAD6YWI2"/>
<name>A0AAD6YWI2_9AGAR</name>
<evidence type="ECO:0000313" key="3">
    <source>
        <dbReference type="Proteomes" id="UP001218218"/>
    </source>
</evidence>
<accession>A0AAD6YWI2</accession>